<sequence>MINLHDLLDHWGFTAHPFDAYTAEKETKLTDYFVSPPYLGDILGSPSTAAPSIVFGARGIGKSALRIAVENACRTKDQTRLRGSVEAITYDDFPTAHPTNSELPTLEDHLKTITKKILHSATHQICTSLDGSIPSHEAIKNRFPQLNQKLFAKLLTRHITPAYADHQEPSFQATYTYFKGIATTLLQRLISIQIAWTKIRQLIFDVIVFTQALKGKEPPPPLSSIDTITRSTQSTHLLAAGDFNLLSQLAPQLGLDAWYILIDKVDEDERTNSDAAKSANLIIPLLKNLKTLETPRISFKFFLWDQLRPLLTNEDIRLDKIKNWSMTWTDHELQEMINLRLTVFSKGKTTTLDAICEPDASRTIYKEVLTHATNAPREIVQILDSIFREHARHHDTHNSSLLISRESIERGLDDYCRRRISDMYPPEVPKQISKLPQAKFTNADIQRTFHIAQSAASKKINNWLDNGYITRTNDARSTKDPSKTVYQYIVSEPRLLRILRRRLIKPSSFERESEDESEQHL</sequence>
<accession>A0A1I0I4E1</accession>
<proteinExistence type="predicted"/>
<dbReference type="EMBL" id="FOIJ01000005">
    <property type="protein sequence ID" value="SET91367.1"/>
    <property type="molecule type" value="Genomic_DNA"/>
</dbReference>
<dbReference type="InterPro" id="IPR059206">
    <property type="entry name" value="Sll1717-like"/>
</dbReference>
<keyword evidence="2" id="KW-1185">Reference proteome</keyword>
<organism evidence="1 2">
    <name type="scientific">Stigmatella erecta</name>
    <dbReference type="NCBI Taxonomy" id="83460"/>
    <lineage>
        <taxon>Bacteria</taxon>
        <taxon>Pseudomonadati</taxon>
        <taxon>Myxococcota</taxon>
        <taxon>Myxococcia</taxon>
        <taxon>Myxococcales</taxon>
        <taxon>Cystobacterineae</taxon>
        <taxon>Archangiaceae</taxon>
        <taxon>Stigmatella</taxon>
    </lineage>
</organism>
<evidence type="ECO:0000313" key="1">
    <source>
        <dbReference type="EMBL" id="SET91367.1"/>
    </source>
</evidence>
<dbReference type="NCBIfam" id="NF047389">
    <property type="entry name" value="ATPase_Sll1717"/>
    <property type="match status" value="1"/>
</dbReference>
<evidence type="ECO:0000313" key="2">
    <source>
        <dbReference type="Proteomes" id="UP000199181"/>
    </source>
</evidence>
<dbReference type="AlphaFoldDB" id="A0A1I0I4E1"/>
<gene>
    <name evidence="1" type="ORF">SAMN05443639_105286</name>
</gene>
<protein>
    <submittedName>
        <fullName evidence="1">Uncharacterized protein</fullName>
    </submittedName>
</protein>
<reference evidence="2" key="1">
    <citation type="submission" date="2016-10" db="EMBL/GenBank/DDBJ databases">
        <authorList>
            <person name="Varghese N."/>
            <person name="Submissions S."/>
        </authorList>
    </citation>
    <scope>NUCLEOTIDE SEQUENCE [LARGE SCALE GENOMIC DNA]</scope>
    <source>
        <strain evidence="2">DSM 16858</strain>
    </source>
</reference>
<dbReference type="Proteomes" id="UP000199181">
    <property type="component" value="Unassembled WGS sequence"/>
</dbReference>
<name>A0A1I0I4E1_9BACT</name>
<dbReference type="RefSeq" id="WP_143076049.1">
    <property type="nucleotide sequence ID" value="NZ_FOIJ01000005.1"/>
</dbReference>